<gene>
    <name evidence="8" type="primary">aroE</name>
    <name evidence="11" type="ORF">A3F27_03615</name>
</gene>
<evidence type="ECO:0000256" key="3">
    <source>
        <dbReference type="ARBA" id="ARBA00022605"/>
    </source>
</evidence>
<comment type="catalytic activity">
    <reaction evidence="7 8">
        <text>shikimate + NADP(+) = 3-dehydroshikimate + NADPH + H(+)</text>
        <dbReference type="Rhea" id="RHEA:17737"/>
        <dbReference type="ChEBI" id="CHEBI:15378"/>
        <dbReference type="ChEBI" id="CHEBI:16630"/>
        <dbReference type="ChEBI" id="CHEBI:36208"/>
        <dbReference type="ChEBI" id="CHEBI:57783"/>
        <dbReference type="ChEBI" id="CHEBI:58349"/>
        <dbReference type="EC" id="1.1.1.25"/>
    </reaction>
</comment>
<dbReference type="Gene3D" id="3.40.50.10860">
    <property type="entry name" value="Leucine Dehydrogenase, chain A, domain 1"/>
    <property type="match status" value="1"/>
</dbReference>
<dbReference type="InterPro" id="IPR022893">
    <property type="entry name" value="Shikimate_DH_fam"/>
</dbReference>
<comment type="subunit">
    <text evidence="8">Homodimer.</text>
</comment>
<keyword evidence="5 8" id="KW-0560">Oxidoreductase</keyword>
<dbReference type="InterPro" id="IPR006151">
    <property type="entry name" value="Shikm_DH/Glu-tRNA_Rdtase"/>
</dbReference>
<protein>
    <recommendedName>
        <fullName evidence="2 8">Shikimate dehydrogenase (NADP(+))</fullName>
        <shortName evidence="8">SDH</shortName>
        <ecNumber evidence="2 8">1.1.1.25</ecNumber>
    </recommendedName>
</protein>
<dbReference type="InterPro" id="IPR036291">
    <property type="entry name" value="NAD(P)-bd_dom_sf"/>
</dbReference>
<feature type="domain" description="Quinate/shikimate 5-dehydrogenase/glutamyl-tRNA reductase" evidence="9">
    <location>
        <begin position="115"/>
        <end position="171"/>
    </location>
</feature>
<evidence type="ECO:0000313" key="12">
    <source>
        <dbReference type="Proteomes" id="UP000176689"/>
    </source>
</evidence>
<evidence type="ECO:0000259" key="10">
    <source>
        <dbReference type="Pfam" id="PF08501"/>
    </source>
</evidence>
<dbReference type="GO" id="GO:0008652">
    <property type="term" value="P:amino acid biosynthetic process"/>
    <property type="evidence" value="ECO:0007669"/>
    <property type="project" value="UniProtKB-KW"/>
</dbReference>
<dbReference type="Pfam" id="PF08501">
    <property type="entry name" value="Shikimate_dh_N"/>
    <property type="match status" value="1"/>
</dbReference>
<comment type="similarity">
    <text evidence="8">Belongs to the shikimate dehydrogenase family.</text>
</comment>
<dbReference type="UniPathway" id="UPA00053">
    <property type="reaction ID" value="UER00087"/>
</dbReference>
<dbReference type="InterPro" id="IPR046346">
    <property type="entry name" value="Aminoacid_DH-like_N_sf"/>
</dbReference>
<reference evidence="11 12" key="1">
    <citation type="journal article" date="2016" name="Nat. Commun.">
        <title>Thousands of microbial genomes shed light on interconnected biogeochemical processes in an aquifer system.</title>
        <authorList>
            <person name="Anantharaman K."/>
            <person name="Brown C.T."/>
            <person name="Hug L.A."/>
            <person name="Sharon I."/>
            <person name="Castelle C.J."/>
            <person name="Probst A.J."/>
            <person name="Thomas B.C."/>
            <person name="Singh A."/>
            <person name="Wilkins M.J."/>
            <person name="Karaoz U."/>
            <person name="Brodie E.L."/>
            <person name="Williams K.H."/>
            <person name="Hubbard S.S."/>
            <person name="Banfield J.F."/>
        </authorList>
    </citation>
    <scope>NUCLEOTIDE SEQUENCE [LARGE SCALE GENOMIC DNA]</scope>
</reference>
<evidence type="ECO:0000256" key="6">
    <source>
        <dbReference type="ARBA" id="ARBA00023141"/>
    </source>
</evidence>
<dbReference type="HAMAP" id="MF_00222">
    <property type="entry name" value="Shikimate_DH_AroE"/>
    <property type="match status" value="1"/>
</dbReference>
<comment type="pathway">
    <text evidence="1 8">Metabolic intermediate biosynthesis; chorismate biosynthesis; chorismate from D-erythrose 4-phosphate and phosphoenolpyruvate: step 4/7.</text>
</comment>
<dbReference type="InterPro" id="IPR011342">
    <property type="entry name" value="Shikimate_DH"/>
</dbReference>
<feature type="binding site" evidence="8">
    <location>
        <begin position="125"/>
        <end position="129"/>
    </location>
    <ligand>
        <name>NADP(+)</name>
        <dbReference type="ChEBI" id="CHEBI:58349"/>
    </ligand>
</feature>
<evidence type="ECO:0000256" key="7">
    <source>
        <dbReference type="ARBA" id="ARBA00049442"/>
    </source>
</evidence>
<feature type="binding site" evidence="8">
    <location>
        <position position="212"/>
    </location>
    <ligand>
        <name>shikimate</name>
        <dbReference type="ChEBI" id="CHEBI:36208"/>
    </ligand>
</feature>
<name>A0A1F6EB79_9BACT</name>
<keyword evidence="4 8" id="KW-0521">NADP</keyword>
<comment type="caution">
    <text evidence="11">The sequence shown here is derived from an EMBL/GenBank/DDBJ whole genome shotgun (WGS) entry which is preliminary data.</text>
</comment>
<dbReference type="GO" id="GO:0009423">
    <property type="term" value="P:chorismate biosynthetic process"/>
    <property type="evidence" value="ECO:0007669"/>
    <property type="project" value="UniProtKB-UniRule"/>
</dbReference>
<keyword evidence="3 8" id="KW-0028">Amino-acid biosynthesis</keyword>
<dbReference type="PANTHER" id="PTHR21089:SF1">
    <property type="entry name" value="BIFUNCTIONAL 3-DEHYDROQUINATE DEHYDRATASE_SHIKIMATE DEHYDROGENASE, CHLOROPLASTIC"/>
    <property type="match status" value="1"/>
</dbReference>
<feature type="binding site" evidence="8">
    <location>
        <begin position="18"/>
        <end position="20"/>
    </location>
    <ligand>
        <name>shikimate</name>
        <dbReference type="ChEBI" id="CHEBI:36208"/>
    </ligand>
</feature>
<dbReference type="GO" id="GO:0019632">
    <property type="term" value="P:shikimate metabolic process"/>
    <property type="evidence" value="ECO:0007669"/>
    <property type="project" value="InterPro"/>
</dbReference>
<feature type="active site" description="Proton acceptor" evidence="8">
    <location>
        <position position="67"/>
    </location>
</feature>
<keyword evidence="6 8" id="KW-0057">Aromatic amino acid biosynthesis</keyword>
<dbReference type="SUPFAM" id="SSF53223">
    <property type="entry name" value="Aminoacid dehydrogenase-like, N-terminal domain"/>
    <property type="match status" value="1"/>
</dbReference>
<feature type="binding site" evidence="8">
    <location>
        <position position="103"/>
    </location>
    <ligand>
        <name>shikimate</name>
        <dbReference type="ChEBI" id="CHEBI:36208"/>
    </ligand>
</feature>
<feature type="binding site" evidence="8">
    <location>
        <position position="240"/>
    </location>
    <ligand>
        <name>shikimate</name>
        <dbReference type="ChEBI" id="CHEBI:36208"/>
    </ligand>
</feature>
<dbReference type="GO" id="GO:0050661">
    <property type="term" value="F:NADP binding"/>
    <property type="evidence" value="ECO:0007669"/>
    <property type="project" value="InterPro"/>
</dbReference>
<evidence type="ECO:0000256" key="5">
    <source>
        <dbReference type="ARBA" id="ARBA00023002"/>
    </source>
</evidence>
<dbReference type="Proteomes" id="UP000176689">
    <property type="component" value="Unassembled WGS sequence"/>
</dbReference>
<dbReference type="NCBIfam" id="TIGR00507">
    <property type="entry name" value="aroE"/>
    <property type="match status" value="1"/>
</dbReference>
<evidence type="ECO:0000256" key="4">
    <source>
        <dbReference type="ARBA" id="ARBA00022857"/>
    </source>
</evidence>
<evidence type="ECO:0000256" key="1">
    <source>
        <dbReference type="ARBA" id="ARBA00004871"/>
    </source>
</evidence>
<dbReference type="GO" id="GO:0004764">
    <property type="term" value="F:shikimate 3-dehydrogenase (NADP+) activity"/>
    <property type="evidence" value="ECO:0007669"/>
    <property type="project" value="UniProtKB-UniRule"/>
</dbReference>
<evidence type="ECO:0000256" key="2">
    <source>
        <dbReference type="ARBA" id="ARBA00012962"/>
    </source>
</evidence>
<evidence type="ECO:0000256" key="8">
    <source>
        <dbReference type="HAMAP-Rule" id="MF_00222"/>
    </source>
</evidence>
<comment type="function">
    <text evidence="8">Involved in the biosynthesis of the chorismate, which leads to the biosynthesis of aromatic amino acids. Catalyzes the reversible NADPH linked reduction of 3-dehydroshikimate (DHSA) to yield shikimate (SA).</text>
</comment>
<dbReference type="CDD" id="cd01065">
    <property type="entry name" value="NAD_bind_Shikimate_DH"/>
    <property type="match status" value="1"/>
</dbReference>
<feature type="binding site" evidence="8">
    <location>
        <position position="63"/>
    </location>
    <ligand>
        <name>shikimate</name>
        <dbReference type="ChEBI" id="CHEBI:36208"/>
    </ligand>
</feature>
<proteinExistence type="inferred from homology"/>
<evidence type="ECO:0000259" key="9">
    <source>
        <dbReference type="Pfam" id="PF01488"/>
    </source>
</evidence>
<dbReference type="PANTHER" id="PTHR21089">
    <property type="entry name" value="SHIKIMATE DEHYDROGENASE"/>
    <property type="match status" value="1"/>
</dbReference>
<dbReference type="EMBL" id="MFLP01000023">
    <property type="protein sequence ID" value="OGG70482.1"/>
    <property type="molecule type" value="Genomic_DNA"/>
</dbReference>
<feature type="binding site" evidence="8">
    <location>
        <position position="88"/>
    </location>
    <ligand>
        <name>shikimate</name>
        <dbReference type="ChEBI" id="CHEBI:36208"/>
    </ligand>
</feature>
<dbReference type="EC" id="1.1.1.25" evidence="2 8"/>
<dbReference type="SUPFAM" id="SSF51735">
    <property type="entry name" value="NAD(P)-binding Rossmann-fold domains"/>
    <property type="match status" value="1"/>
</dbReference>
<dbReference type="Pfam" id="PF01488">
    <property type="entry name" value="Shikimate_DH"/>
    <property type="match status" value="1"/>
</dbReference>
<comment type="caution">
    <text evidence="8">Lacks conserved residue(s) required for the propagation of feature annotation.</text>
</comment>
<dbReference type="AlphaFoldDB" id="A0A1F6EB79"/>
<evidence type="ECO:0000313" key="11">
    <source>
        <dbReference type="EMBL" id="OGG70482.1"/>
    </source>
</evidence>
<dbReference type="Gene3D" id="3.40.50.720">
    <property type="entry name" value="NAD(P)-binding Rossmann-like Domain"/>
    <property type="match status" value="1"/>
</dbReference>
<accession>A0A1F6EB79</accession>
<feature type="domain" description="Shikimate dehydrogenase substrate binding N-terminal" evidence="10">
    <location>
        <begin position="10"/>
        <end position="90"/>
    </location>
</feature>
<dbReference type="GO" id="GO:0009073">
    <property type="term" value="P:aromatic amino acid family biosynthetic process"/>
    <property type="evidence" value="ECO:0007669"/>
    <property type="project" value="UniProtKB-KW"/>
</dbReference>
<dbReference type="InterPro" id="IPR013708">
    <property type="entry name" value="Shikimate_DH-bd_N"/>
</dbReference>
<organism evidence="11 12">
    <name type="scientific">Candidatus Kaiserbacteria bacterium RIFCSPHIGHO2_12_FULL_53_13</name>
    <dbReference type="NCBI Taxonomy" id="1798502"/>
    <lineage>
        <taxon>Bacteria</taxon>
        <taxon>Candidatus Kaiseribacteriota</taxon>
    </lineage>
</organism>
<feature type="binding site" evidence="8">
    <location>
        <position position="210"/>
    </location>
    <ligand>
        <name>NADP(+)</name>
        <dbReference type="ChEBI" id="CHEBI:58349"/>
    </ligand>
</feature>
<sequence>MSALTKLTAVIGNPVRHSLSPFLHNEIYAREKIDAVMLAFENADISQMVGAIRALPIHLTAVTLPHKQSILPLLDEVDATAREIGSVNTVLNIEGKLKGFNTDVVGIAAALSDVELRDKNVLILGAGGAARAVAYHLKKSAARIHVCDRTADKARSLVESFGGTALKEDELGSVPFDCIVNATPVGMSPNSGTSPAPKEIIRPGASVFDLVYTPLETTLMKDAVSRGARAISGLTMFLAQAFEQERLWLGKDVGNELYTQFLKMELNNEQSKKTI</sequence>
<feature type="binding site" evidence="8">
    <location>
        <position position="233"/>
    </location>
    <ligand>
        <name>NADP(+)</name>
        <dbReference type="ChEBI" id="CHEBI:58349"/>
    </ligand>
</feature>